<evidence type="ECO:0000313" key="9">
    <source>
        <dbReference type="EMBL" id="JAT38137.1"/>
    </source>
</evidence>
<evidence type="ECO:0000256" key="3">
    <source>
        <dbReference type="ARBA" id="ARBA00022737"/>
    </source>
</evidence>
<proteinExistence type="predicted"/>
<keyword evidence="3" id="KW-0677">Repeat</keyword>
<dbReference type="PANTHER" id="PTHR46630:SF1">
    <property type="entry name" value="TETRATRICOPEPTIDE REPEAT PROTEIN 29"/>
    <property type="match status" value="1"/>
</dbReference>
<protein>
    <recommendedName>
        <fullName evidence="5">Tetratricopeptide repeat protein 29</fullName>
    </recommendedName>
</protein>
<feature type="compositionally biased region" description="Basic and acidic residues" evidence="8">
    <location>
        <begin position="11"/>
        <end position="34"/>
    </location>
</feature>
<reference evidence="9" key="1">
    <citation type="submission" date="2015-11" db="EMBL/GenBank/DDBJ databases">
        <title>De novo transcriptome assembly of four potential Pierce s Disease insect vectors from Arizona vineyards.</title>
        <authorList>
            <person name="Tassone E.E."/>
        </authorList>
    </citation>
    <scope>NUCLEOTIDE SEQUENCE</scope>
</reference>
<evidence type="ECO:0000256" key="5">
    <source>
        <dbReference type="ARBA" id="ARBA00040665"/>
    </source>
</evidence>
<keyword evidence="7" id="KW-0175">Coiled coil</keyword>
<organism evidence="9">
    <name type="scientific">Graphocephala atropunctata</name>
    <dbReference type="NCBI Taxonomy" id="36148"/>
    <lineage>
        <taxon>Eukaryota</taxon>
        <taxon>Metazoa</taxon>
        <taxon>Ecdysozoa</taxon>
        <taxon>Arthropoda</taxon>
        <taxon>Hexapoda</taxon>
        <taxon>Insecta</taxon>
        <taxon>Pterygota</taxon>
        <taxon>Neoptera</taxon>
        <taxon>Paraneoptera</taxon>
        <taxon>Hemiptera</taxon>
        <taxon>Auchenorrhyncha</taxon>
        <taxon>Membracoidea</taxon>
        <taxon>Cicadellidae</taxon>
        <taxon>Cicadellinae</taxon>
        <taxon>Cicadellini</taxon>
        <taxon>Graphocephala</taxon>
    </lineage>
</organism>
<dbReference type="PANTHER" id="PTHR46630">
    <property type="entry name" value="TETRATRICOPEPTIDE REPEAT PROTEIN 29"/>
    <property type="match status" value="1"/>
</dbReference>
<comment type="subcellular location">
    <subcellularLocation>
        <location evidence="1">Cytoplasm</location>
    </subcellularLocation>
</comment>
<keyword evidence="4" id="KW-0802">TPR repeat</keyword>
<sequence length="562" mass="64606">MKGTLRTTQVHHSDSKTDFNDWSDPKVKPLKREFSLTPHTQPETPEEEVRSSEKSVQQFSITSNTTAEIEDLRSKLREGQPLLSLKEIRTFKLPFYESLLLNLKDDGFLSTHAFINDLIISDDTWHTERVKDPVIKDRPHLKLKPLALNALSDGLTKAEIAKKAGKDNEELRSMLNLALHFSNKAEDSWYWIAEELYEQCVGICDNEAVLGKLEEELVAIAKYVYAKFLLEALHDLNYAKTIVEQSMVLSIGKFWNASEIMGESCDILYFESCLLLHKIYLEMAHHERSYDLEKAINMCRNAYQWAKLINCKSAEANALLNLVIIYLAAGRPDPVTSHLESYMKLCQEQQDILGLCEGYILLAAYHKLKEQDEKVVYDLQNLLEVAEENNIEKMMALAHRKLATFFLMQGKVDAIQQHAIKAYNLYVKLDSKLEMEETRCLTGLAQAQEIMSQFLYILLEAENVDIAEFDILMWWKSLRIPFFTNIQLFQPEAETNSKLKDRVEEMKREEMSVLNEAKKAEKVSTISMSFSKPSLRLGQTSTGTLPLLSIKHSFLDRFKSKP</sequence>
<dbReference type="GO" id="GO:0005737">
    <property type="term" value="C:cytoplasm"/>
    <property type="evidence" value="ECO:0007669"/>
    <property type="project" value="UniProtKB-SubCell"/>
</dbReference>
<name>A0A1B6MQB5_9HEMI</name>
<dbReference type="Gene3D" id="1.25.40.10">
    <property type="entry name" value="Tetratricopeptide repeat domain"/>
    <property type="match status" value="1"/>
</dbReference>
<feature type="region of interest" description="Disordered" evidence="8">
    <location>
        <begin position="1"/>
        <end position="56"/>
    </location>
</feature>
<feature type="coiled-coil region" evidence="7">
    <location>
        <begin position="496"/>
        <end position="523"/>
    </location>
</feature>
<dbReference type="GO" id="GO:0005929">
    <property type="term" value="C:cilium"/>
    <property type="evidence" value="ECO:0007669"/>
    <property type="project" value="TreeGrafter"/>
</dbReference>
<comment type="function">
    <text evidence="6">Axonemal protein which is implicated in axonemal and/or peri-axonemal structure assembly and regulates flagellum assembly and beating and therefore sperm motility.</text>
</comment>
<dbReference type="EMBL" id="GEBQ01001840">
    <property type="protein sequence ID" value="JAT38137.1"/>
    <property type="molecule type" value="Transcribed_RNA"/>
</dbReference>
<evidence type="ECO:0000256" key="4">
    <source>
        <dbReference type="ARBA" id="ARBA00022803"/>
    </source>
</evidence>
<dbReference type="InterPro" id="IPR011990">
    <property type="entry name" value="TPR-like_helical_dom_sf"/>
</dbReference>
<dbReference type="GO" id="GO:0003341">
    <property type="term" value="P:cilium movement"/>
    <property type="evidence" value="ECO:0007669"/>
    <property type="project" value="TreeGrafter"/>
</dbReference>
<dbReference type="InterPro" id="IPR051476">
    <property type="entry name" value="Bac_ResReg_Asp_Phosphatase"/>
</dbReference>
<evidence type="ECO:0000256" key="7">
    <source>
        <dbReference type="SAM" id="Coils"/>
    </source>
</evidence>
<evidence type="ECO:0000256" key="1">
    <source>
        <dbReference type="ARBA" id="ARBA00004496"/>
    </source>
</evidence>
<evidence type="ECO:0000256" key="8">
    <source>
        <dbReference type="SAM" id="MobiDB-lite"/>
    </source>
</evidence>
<gene>
    <name evidence="9" type="ORF">g.7391</name>
</gene>
<dbReference type="AlphaFoldDB" id="A0A1B6MQB5"/>
<evidence type="ECO:0000256" key="2">
    <source>
        <dbReference type="ARBA" id="ARBA00022490"/>
    </source>
</evidence>
<evidence type="ECO:0000256" key="6">
    <source>
        <dbReference type="ARBA" id="ARBA00044739"/>
    </source>
</evidence>
<accession>A0A1B6MQB5</accession>
<keyword evidence="2" id="KW-0963">Cytoplasm</keyword>
<feature type="compositionally biased region" description="Polar residues" evidence="8">
    <location>
        <begin position="1"/>
        <end position="10"/>
    </location>
</feature>
<dbReference type="SUPFAM" id="SSF48452">
    <property type="entry name" value="TPR-like"/>
    <property type="match status" value="1"/>
</dbReference>